<dbReference type="InterPro" id="IPR006482">
    <property type="entry name" value="Cas7_Csh2/Csh2"/>
</dbReference>
<dbReference type="OrthoDB" id="9776792at2"/>
<dbReference type="InterPro" id="IPR013418">
    <property type="entry name" value="CRISPR-assoc_prot_Cas7/Csd2"/>
</dbReference>
<dbReference type="NCBIfam" id="TIGR01595">
    <property type="entry name" value="cas_CT1132"/>
    <property type="match status" value="1"/>
</dbReference>
<dbReference type="Proteomes" id="UP000319004">
    <property type="component" value="Chromosome"/>
</dbReference>
<reference evidence="1 2" key="1">
    <citation type="submission" date="2019-03" db="EMBL/GenBank/DDBJ databases">
        <title>Deep-cultivation of Planctomycetes and their phenomic and genomic characterization uncovers novel biology.</title>
        <authorList>
            <person name="Wiegand S."/>
            <person name="Jogler M."/>
            <person name="Boedeker C."/>
            <person name="Pinto D."/>
            <person name="Vollmers J."/>
            <person name="Rivas-Marin E."/>
            <person name="Kohn T."/>
            <person name="Peeters S.H."/>
            <person name="Heuer A."/>
            <person name="Rast P."/>
            <person name="Oberbeckmann S."/>
            <person name="Bunk B."/>
            <person name="Jeske O."/>
            <person name="Meyerdierks A."/>
            <person name="Storesund J.E."/>
            <person name="Kallscheuer N."/>
            <person name="Luecker S."/>
            <person name="Lage O.M."/>
            <person name="Pohl T."/>
            <person name="Merkel B.J."/>
            <person name="Hornburger P."/>
            <person name="Mueller R.-W."/>
            <person name="Bruemmer F."/>
            <person name="Labrenz M."/>
            <person name="Spormann A.M."/>
            <person name="Op den Camp H."/>
            <person name="Overmann J."/>
            <person name="Amann R."/>
            <person name="Jetten M.S.M."/>
            <person name="Mascher T."/>
            <person name="Medema M.H."/>
            <person name="Devos D.P."/>
            <person name="Kaster A.-K."/>
            <person name="Ovreas L."/>
            <person name="Rohde M."/>
            <person name="Galperin M.Y."/>
            <person name="Jogler C."/>
        </authorList>
    </citation>
    <scope>NUCLEOTIDE SEQUENCE [LARGE SCALE GENOMIC DNA]</scope>
    <source>
        <strain evidence="1 2">Enr13</strain>
    </source>
</reference>
<dbReference type="RefSeq" id="WP_095738148.1">
    <property type="nucleotide sequence ID" value="NZ_CP037423.1"/>
</dbReference>
<evidence type="ECO:0008006" key="3">
    <source>
        <dbReference type="Google" id="ProtNLM"/>
    </source>
</evidence>
<dbReference type="AlphaFoldDB" id="A0A518HS95"/>
<dbReference type="GO" id="GO:0043571">
    <property type="term" value="P:maintenance of CRISPR repeat elements"/>
    <property type="evidence" value="ECO:0007669"/>
    <property type="project" value="InterPro"/>
</dbReference>
<evidence type="ECO:0000313" key="2">
    <source>
        <dbReference type="Proteomes" id="UP000319004"/>
    </source>
</evidence>
<dbReference type="EMBL" id="CP037423">
    <property type="protein sequence ID" value="QDV43720.1"/>
    <property type="molecule type" value="Genomic_DNA"/>
</dbReference>
<proteinExistence type="predicted"/>
<organism evidence="1 2">
    <name type="scientific">Stieleria neptunia</name>
    <dbReference type="NCBI Taxonomy" id="2527979"/>
    <lineage>
        <taxon>Bacteria</taxon>
        <taxon>Pseudomonadati</taxon>
        <taxon>Planctomycetota</taxon>
        <taxon>Planctomycetia</taxon>
        <taxon>Pirellulales</taxon>
        <taxon>Pirellulaceae</taxon>
        <taxon>Stieleria</taxon>
    </lineage>
</organism>
<accession>A0A518HS95</accession>
<dbReference type="KEGG" id="snep:Enr13x_35770"/>
<name>A0A518HS95_9BACT</name>
<dbReference type="NCBIfam" id="TIGR02589">
    <property type="entry name" value="cas_Csd2"/>
    <property type="match status" value="1"/>
</dbReference>
<keyword evidence="2" id="KW-1185">Reference proteome</keyword>
<dbReference type="Pfam" id="PF05107">
    <property type="entry name" value="Cas_Cas7"/>
    <property type="match status" value="1"/>
</dbReference>
<evidence type="ECO:0000313" key="1">
    <source>
        <dbReference type="EMBL" id="QDV43720.1"/>
    </source>
</evidence>
<gene>
    <name evidence="1" type="ORF">Enr13x_35770</name>
</gene>
<sequence length="311" mass="34996">MNKPSTPITNRYDIVFFFDITDGNPNGDPDAGNMPRVDPETGQGLVTDVCLKRKIRNFVGLLKECQPPYEIYVKERAVLNNQHALAWEAVAPKVAKKDRNRLSSAKEKQQELTEWMCHNFFDIRTFGAVMTTDINCGQVRGPVQLGIARSIHPVVPQEFAVTRCAVTTEKEAEKQKGGNRTMGRKFTVPYGLYRVHMYVSPHLADRTGFSEEDLELLKQSLSQMFEIDRSAARANMRPVRCIAFRHDSKLGSARADELFRRVEVSVGEGIQPIGGWAESIEGSRPPRNASDYQIVVDDIDLPSGVNVEEWV</sequence>
<protein>
    <recommendedName>
        <fullName evidence="3">Type I-C CRISPR-associated protein Cas7/Csd2</fullName>
    </recommendedName>
</protein>